<dbReference type="InterPro" id="IPR003593">
    <property type="entry name" value="AAA+_ATPase"/>
</dbReference>
<dbReference type="InterPro" id="IPR027417">
    <property type="entry name" value="P-loop_NTPase"/>
</dbReference>
<feature type="compositionally biased region" description="Basic and acidic residues" evidence="8">
    <location>
        <begin position="202"/>
        <end position="224"/>
    </location>
</feature>
<keyword evidence="6" id="KW-0067">ATP-binding</keyword>
<dbReference type="PANTHER" id="PTHR23069:SF7">
    <property type="entry name" value="P-LOOP CONTAINING NUCLEOSIDE TRIPHOSPHATE HYDROLASES SUPERFAMILY PROTEIN"/>
    <property type="match status" value="1"/>
</dbReference>
<proteinExistence type="inferred from homology"/>
<feature type="region of interest" description="Disordered" evidence="8">
    <location>
        <begin position="977"/>
        <end position="1026"/>
    </location>
</feature>
<dbReference type="Pfam" id="PF00004">
    <property type="entry name" value="AAA"/>
    <property type="match status" value="1"/>
</dbReference>
<dbReference type="InterPro" id="IPR041569">
    <property type="entry name" value="AAA_lid_3"/>
</dbReference>
<evidence type="ECO:0000313" key="10">
    <source>
        <dbReference type="EMBL" id="KAI3437708.1"/>
    </source>
</evidence>
<feature type="compositionally biased region" description="Low complexity" evidence="8">
    <location>
        <begin position="1182"/>
        <end position="1199"/>
    </location>
</feature>
<keyword evidence="7" id="KW-0103">Bromodomain</keyword>
<protein>
    <recommendedName>
        <fullName evidence="9">PHD-type domain-containing protein</fullName>
    </recommendedName>
</protein>
<reference evidence="10" key="1">
    <citation type="journal article" date="2019" name="Plant J.">
        <title>Chlorella vulgaris genome assembly and annotation reveals the molecular basis for metabolic acclimation to high light conditions.</title>
        <authorList>
            <person name="Cecchin M."/>
            <person name="Marcolungo L."/>
            <person name="Rossato M."/>
            <person name="Girolomoni L."/>
            <person name="Cosentino E."/>
            <person name="Cuine S."/>
            <person name="Li-Beisson Y."/>
            <person name="Delledonne M."/>
            <person name="Ballottari M."/>
        </authorList>
    </citation>
    <scope>NUCLEOTIDE SEQUENCE</scope>
    <source>
        <strain evidence="10">211/11P</strain>
    </source>
</reference>
<evidence type="ECO:0000256" key="7">
    <source>
        <dbReference type="ARBA" id="ARBA00023117"/>
    </source>
</evidence>
<dbReference type="GO" id="GO:0042393">
    <property type="term" value="F:histone binding"/>
    <property type="evidence" value="ECO:0007669"/>
    <property type="project" value="TreeGrafter"/>
</dbReference>
<evidence type="ECO:0000256" key="8">
    <source>
        <dbReference type="SAM" id="MobiDB-lite"/>
    </source>
</evidence>
<evidence type="ECO:0000256" key="1">
    <source>
        <dbReference type="ARBA" id="ARBA00006914"/>
    </source>
</evidence>
<evidence type="ECO:0000256" key="4">
    <source>
        <dbReference type="ARBA" id="ARBA00022771"/>
    </source>
</evidence>
<reference evidence="10" key="2">
    <citation type="submission" date="2020-11" db="EMBL/GenBank/DDBJ databases">
        <authorList>
            <person name="Cecchin M."/>
            <person name="Marcolungo L."/>
            <person name="Rossato M."/>
            <person name="Girolomoni L."/>
            <person name="Cosentino E."/>
            <person name="Cuine S."/>
            <person name="Li-Beisson Y."/>
            <person name="Delledonne M."/>
            <person name="Ballottari M."/>
        </authorList>
    </citation>
    <scope>NUCLEOTIDE SEQUENCE</scope>
    <source>
        <strain evidence="10">211/11P</strain>
        <tissue evidence="10">Whole cell</tissue>
    </source>
</reference>
<keyword evidence="4" id="KW-0863">Zinc-finger</keyword>
<dbReference type="GO" id="GO:0005634">
    <property type="term" value="C:nucleus"/>
    <property type="evidence" value="ECO:0007669"/>
    <property type="project" value="TreeGrafter"/>
</dbReference>
<dbReference type="InterPro" id="IPR034732">
    <property type="entry name" value="EPHD"/>
</dbReference>
<keyword evidence="3" id="KW-0547">Nucleotide-binding</keyword>
<dbReference type="GO" id="GO:0006334">
    <property type="term" value="P:nucleosome assembly"/>
    <property type="evidence" value="ECO:0007669"/>
    <property type="project" value="TreeGrafter"/>
</dbReference>
<dbReference type="Gene3D" id="3.30.40.10">
    <property type="entry name" value="Zinc/RING finger domain, C3HC4 (zinc finger)"/>
    <property type="match status" value="1"/>
</dbReference>
<dbReference type="OrthoDB" id="5421at2759"/>
<evidence type="ECO:0000313" key="11">
    <source>
        <dbReference type="Proteomes" id="UP001055712"/>
    </source>
</evidence>
<feature type="compositionally biased region" description="Basic and acidic residues" evidence="8">
    <location>
        <begin position="899"/>
        <end position="909"/>
    </location>
</feature>
<gene>
    <name evidence="10" type="ORF">D9Q98_000156</name>
</gene>
<feature type="region of interest" description="Disordered" evidence="8">
    <location>
        <begin position="256"/>
        <end position="292"/>
    </location>
</feature>
<dbReference type="SUPFAM" id="SSF52540">
    <property type="entry name" value="P-loop containing nucleoside triphosphate hydrolases"/>
    <property type="match status" value="1"/>
</dbReference>
<dbReference type="InterPro" id="IPR003959">
    <property type="entry name" value="ATPase_AAA_core"/>
</dbReference>
<evidence type="ECO:0000259" key="9">
    <source>
        <dbReference type="PROSITE" id="PS51805"/>
    </source>
</evidence>
<dbReference type="GO" id="GO:0008270">
    <property type="term" value="F:zinc ion binding"/>
    <property type="evidence" value="ECO:0007669"/>
    <property type="project" value="UniProtKB-KW"/>
</dbReference>
<sequence>MFHQSCAFCAQPAAAAVNLGPLLGPIRKSQSAASDEMYAHRLCALWSSEVFETDRGTLRNVLAAIKRGRLMKCAHCSRRGATVGCRVPSCNCSFHVDCAQAAGCAYYCDSFQIACPAHARMFEEEEHHQPRPNPFTPARQPQFGDQPGLTPCGGGGSEDGGHGFVSPPTALPPSGGRKRGRRHEAARQHIQEARVAMKRARREMEHERRRVAEHSSDDDEHFQKNEAARLARDTAKLNPITLKGDGSAVQHLHIKSPTAARAAQKGGGKDLGQLESGQHPLRHQQKLKRQPPVVETVAVSSIAATDFSNVAGLDDVVRQLREMVLLPMQYPELFQRMGLHPPRGILFHGEPGTGKTLAARALAGACAKHSPLPVTFFARKGADCLGKFHGEAERTLRLLFEEASRRAPAIIFLDELDALVPARSSRSGGGDQIYASVVSTLLSLMDGVTDRGSVIVIGATNRPEAIDPALRRPGRFDREVYFGLPTPEQRLAILQVQTQRWAQPPPAELLQRVAARAEGFAGADLQALCTAAVMSAVRRSMPQLLEQAEHEAADTAVGAVALSAAVPPAPAQPQGTTATAVTADAAVQPGSCQQQLPVQDRVQLDVQQLDAQQRRQQLLGQVQIGASDWQEALASAPPPCSRRAGMAALAAEAAAPLQQHALPLLARPLSQLLAALDAADMPLPAPAAAACVAAVQQGSTDELPCAAAQGGPVLGLQQEDCQHEQDAVLARVLALHGALLAPAGPAVPAVPPPPASSPLPAAASAAGEGDEERQLEQLGRSYAPCRLLLCGEGEQGQEAVAGALLKLLDGCPVHCISLPSLVAEGGDDLSGACVALVSESLRRANPRTPCVFYLPRLEAWALCKAQVAAADTPPASWGCETPAAGAAREGAAAAVAAEGGDKEAQDGRRQQAQHGRPHLAPTFSSSAKSPAALSSAQRQSRSFPVSPSPFGGLLPLEQPSANTPAAAAVCRAEPHMHLHSSNDAGGGGLPIQQLGDAAAVRSPRPPAAHAAGQEGEEEEEEEEQGRDVEVVCLSQAWSVFESLLRQVPARQPVIVMATCHAAEEGTPASLFQFFAGPSLAAGAGQQHQEMDGHQHQHSHQQQGAQPCAALEAEPHSNAAAVAAPCIVRMQRPSEGAWRQAAASGADSVAADAAAHAALLLRQGLSAAIAAASEQGRQAATDQPPAACSVQQQQQQPPQQQQQAAAAEGDALAAAPCLQPCNAAELQQGLRLFSQLLDFQRKLADMLDKDEERLDELASWTAQAAAGRRRGGGGGGGQCPLTFTAIADQCRTGAYDSVDEVQAAAAAAAAIVLAAAQEVRQRARQEQRRRVRPLAPDECVELAPDAVTAACAVQDQIDCACHDLRQQLHLGEERNVDLLAAGAAHVRQLQRTETARRLAAAAEAAAADAAAADAAVVKRAQQQAQQLGPQDEQAEEQQERDVQYPRQQQVAREPDVELVESAGAGAAAAAGAASQAQQQGQQQQQQLPAAAATALLQQKVIATAAQLLRRHLWDLLRPAVHLHLPAAPPGHGGVWLALQESLGRLGRVVMAACGSVLGSLATMEGVEGLEAACDLGGEPASVLALFETLMGAIAARCLAAFEAGCTQLQLPVPEA</sequence>
<feature type="region of interest" description="Disordered" evidence="8">
    <location>
        <begin position="896"/>
        <end position="959"/>
    </location>
</feature>
<accession>A0A9D4Z0V9</accession>
<dbReference type="GO" id="GO:0016887">
    <property type="term" value="F:ATP hydrolysis activity"/>
    <property type="evidence" value="ECO:0007669"/>
    <property type="project" value="InterPro"/>
</dbReference>
<feature type="compositionally biased region" description="Basic residues" evidence="8">
    <location>
        <begin position="280"/>
        <end position="289"/>
    </location>
</feature>
<dbReference type="FunFam" id="3.40.50.300:FF:000061">
    <property type="entry name" value="ATPase family, AAA domain-containing 2"/>
    <property type="match status" value="1"/>
</dbReference>
<feature type="region of interest" description="Disordered" evidence="8">
    <location>
        <begin position="1175"/>
        <end position="1199"/>
    </location>
</feature>
<evidence type="ECO:0000256" key="3">
    <source>
        <dbReference type="ARBA" id="ARBA00022741"/>
    </source>
</evidence>
<feature type="compositionally biased region" description="Low complexity" evidence="8">
    <location>
        <begin position="997"/>
        <end position="1013"/>
    </location>
</feature>
<dbReference type="Gene3D" id="3.40.50.300">
    <property type="entry name" value="P-loop containing nucleotide triphosphate hydrolases"/>
    <property type="match status" value="1"/>
</dbReference>
<feature type="region of interest" description="Disordered" evidence="8">
    <location>
        <begin position="1421"/>
        <end position="1454"/>
    </location>
</feature>
<dbReference type="GO" id="GO:0005524">
    <property type="term" value="F:ATP binding"/>
    <property type="evidence" value="ECO:0007669"/>
    <property type="project" value="UniProtKB-KW"/>
</dbReference>
<keyword evidence="11" id="KW-1185">Reference proteome</keyword>
<evidence type="ECO:0000256" key="2">
    <source>
        <dbReference type="ARBA" id="ARBA00022723"/>
    </source>
</evidence>
<feature type="compositionally biased region" description="Basic and acidic residues" evidence="8">
    <location>
        <begin position="183"/>
        <end position="192"/>
    </location>
</feature>
<dbReference type="EMBL" id="SIDB01000001">
    <property type="protein sequence ID" value="KAI3437708.1"/>
    <property type="molecule type" value="Genomic_DNA"/>
</dbReference>
<feature type="compositionally biased region" description="Acidic residues" evidence="8">
    <location>
        <begin position="1014"/>
        <end position="1024"/>
    </location>
</feature>
<feature type="domain" description="PHD-type" evidence="9">
    <location>
        <begin position="3"/>
        <end position="119"/>
    </location>
</feature>
<dbReference type="InterPro" id="IPR013083">
    <property type="entry name" value="Znf_RING/FYVE/PHD"/>
</dbReference>
<keyword evidence="2" id="KW-0479">Metal-binding</keyword>
<dbReference type="SMART" id="SM00382">
    <property type="entry name" value="AAA"/>
    <property type="match status" value="1"/>
</dbReference>
<evidence type="ECO:0000256" key="5">
    <source>
        <dbReference type="ARBA" id="ARBA00022833"/>
    </source>
</evidence>
<feature type="compositionally biased region" description="Low complexity" evidence="8">
    <location>
        <begin position="758"/>
        <end position="767"/>
    </location>
</feature>
<dbReference type="GO" id="GO:0045815">
    <property type="term" value="P:transcription initiation-coupled chromatin remodeling"/>
    <property type="evidence" value="ECO:0007669"/>
    <property type="project" value="TreeGrafter"/>
</dbReference>
<dbReference type="PROSITE" id="PS00674">
    <property type="entry name" value="AAA"/>
    <property type="match status" value="1"/>
</dbReference>
<feature type="region of interest" description="Disordered" evidence="8">
    <location>
        <begin position="1082"/>
        <end position="1109"/>
    </location>
</feature>
<dbReference type="Proteomes" id="UP001055712">
    <property type="component" value="Unassembled WGS sequence"/>
</dbReference>
<comment type="similarity">
    <text evidence="1">Belongs to the AAA ATPase family.</text>
</comment>
<organism evidence="10 11">
    <name type="scientific">Chlorella vulgaris</name>
    <name type="common">Green alga</name>
    <dbReference type="NCBI Taxonomy" id="3077"/>
    <lineage>
        <taxon>Eukaryota</taxon>
        <taxon>Viridiplantae</taxon>
        <taxon>Chlorophyta</taxon>
        <taxon>core chlorophytes</taxon>
        <taxon>Trebouxiophyceae</taxon>
        <taxon>Chlorellales</taxon>
        <taxon>Chlorellaceae</taxon>
        <taxon>Chlorella clade</taxon>
        <taxon>Chlorella</taxon>
    </lineage>
</organism>
<dbReference type="PANTHER" id="PTHR23069">
    <property type="entry name" value="AAA DOMAIN-CONTAINING"/>
    <property type="match status" value="1"/>
</dbReference>
<feature type="region of interest" description="Disordered" evidence="8">
    <location>
        <begin position="125"/>
        <end position="224"/>
    </location>
</feature>
<evidence type="ECO:0000256" key="6">
    <source>
        <dbReference type="ARBA" id="ARBA00022840"/>
    </source>
</evidence>
<dbReference type="GO" id="GO:0003682">
    <property type="term" value="F:chromatin binding"/>
    <property type="evidence" value="ECO:0007669"/>
    <property type="project" value="TreeGrafter"/>
</dbReference>
<keyword evidence="5" id="KW-0862">Zinc</keyword>
<dbReference type="PROSITE" id="PS51805">
    <property type="entry name" value="EPHD"/>
    <property type="match status" value="1"/>
</dbReference>
<comment type="caution">
    <text evidence="10">The sequence shown here is derived from an EMBL/GenBank/DDBJ whole genome shotgun (WGS) entry which is preliminary data.</text>
</comment>
<dbReference type="InterPro" id="IPR003960">
    <property type="entry name" value="ATPase_AAA_CS"/>
</dbReference>
<dbReference type="InterPro" id="IPR045199">
    <property type="entry name" value="ATAD2-like"/>
</dbReference>
<dbReference type="GO" id="GO:0006337">
    <property type="term" value="P:nucleosome disassembly"/>
    <property type="evidence" value="ECO:0007669"/>
    <property type="project" value="TreeGrafter"/>
</dbReference>
<dbReference type="Pfam" id="PF17862">
    <property type="entry name" value="AAA_lid_3"/>
    <property type="match status" value="1"/>
</dbReference>
<dbReference type="Gene3D" id="1.10.8.60">
    <property type="match status" value="1"/>
</dbReference>
<dbReference type="Pfam" id="PF13771">
    <property type="entry name" value="zf-HC5HC2H"/>
    <property type="match status" value="1"/>
</dbReference>
<feature type="compositionally biased region" description="Low complexity" evidence="8">
    <location>
        <begin position="924"/>
        <end position="942"/>
    </location>
</feature>
<name>A0A9D4Z0V9_CHLVU</name>
<feature type="region of interest" description="Disordered" evidence="8">
    <location>
        <begin position="749"/>
        <end position="773"/>
    </location>
</feature>